<dbReference type="Proteomes" id="UP000007524">
    <property type="component" value="Segment"/>
</dbReference>
<proteinExistence type="predicted"/>
<comment type="subcellular location">
    <subcellularLocation>
        <location evidence="1">Virion</location>
    </subcellularLocation>
</comment>
<evidence type="ECO:0000313" key="3">
    <source>
        <dbReference type="EMBL" id="AFA44803.1"/>
    </source>
</evidence>
<dbReference type="KEGG" id="vg:14013120"/>
<gene>
    <name evidence="3" type="ORF">RaK2_00532</name>
</gene>
<dbReference type="SUPFAM" id="SSF51126">
    <property type="entry name" value="Pectin lyase-like"/>
    <property type="match status" value="1"/>
</dbReference>
<organism evidence="3 4">
    <name type="scientific">Klebsiella phage vB_KleM_RaK2</name>
    <dbReference type="NCBI Taxonomy" id="1147094"/>
    <lineage>
        <taxon>Viruses</taxon>
        <taxon>Duplodnaviria</taxon>
        <taxon>Heunggongvirae</taxon>
        <taxon>Uroviricota</taxon>
        <taxon>Caudoviricetes</taxon>
        <taxon>Alcyoneusvirus</taxon>
        <taxon>Alcyoneusvirus RaK2</taxon>
    </lineage>
</organism>
<dbReference type="Gene3D" id="2.10.10.80">
    <property type="match status" value="1"/>
</dbReference>
<evidence type="ECO:0000256" key="2">
    <source>
        <dbReference type="ARBA" id="ARBA00022844"/>
    </source>
</evidence>
<accession>H6X4Y9</accession>
<keyword evidence="4" id="KW-1185">Reference proteome</keyword>
<dbReference type="GO" id="GO:0044423">
    <property type="term" value="C:virion component"/>
    <property type="evidence" value="ECO:0007669"/>
    <property type="project" value="UniProtKB-KW"/>
</dbReference>
<sequence>MSLSNLSSSNSNGAFLDYGEFRSGVYIQTSNQILYFTDENGNKVGYQWKGLLPHTTTTNDPNTDGGISDTAWCSIVGSGFIEKLSKEGIDLSWKAHLPTVEVSYNLPHKSLKIWEEGTISTDNDYWLYPGDGTVWNGVGVLGSIPDVPFKQIVPQNNVIEWSTIATEGQNQFTVPYEFTNISVFINGLLQNKSTGGYVVNGSTVTLNGSLKAGDVIHVVISNVHTTNIIYALQSDLNNYYTKTNLNSTSGSSYIGLTQGGTLDEAITYITPQMVNDTPYQTFGTALTSACNKAMANGIGEVRIPAGRYILDKTVDISMTKGLRLVFSPDAWILVKTPMTALKFFINKQHLNIEANGARIMADWGTTADGSQYAALDISDDTLDKSCSVTDLKVGFTGNKFGYGVYASCINLSTFHRCLLQANIGFYLESSLTNGATAHAMGVQIVNCEIYTTSDVIKIVNQGQLGCEGLLIEGGEFMGAGTGVRIVNEGLTSSSYLPPLFRIINNHFNCYQALYVKDVCRLVFSNNDVQSRHSSSKAVNGVLELGGVQGFQHNNNTYTSVLVGTGTNSDKTTPVYQFNSSLSNAYFSSTGNIYWLDGMTQPAYGFNGTTNVTIIESSNEILQSAASWTTSSYFQYFRPDNKTSIGNNGASVGLGRISSATLSSGVLTLSRAPAVGNTFTLPTSVVANTSSISQITCPSILVGKTISIQFSASEISFTHNTNLICPDGKSFKMWLPNVIQVYFLNTTQAIIMGVTGFNTISRNDISSAPTSKTSYGYAGAEYFDSTTKRLYKYIVGYGWVYTTMNDL</sequence>
<keyword evidence="2" id="KW-0946">Virion</keyword>
<dbReference type="RefSeq" id="YP_007007687.1">
    <property type="nucleotide sequence ID" value="NC_019526.1"/>
</dbReference>
<protein>
    <submittedName>
        <fullName evidence="3">Putative structural protein</fullName>
    </submittedName>
</protein>
<dbReference type="SMR" id="H6X4Y9"/>
<dbReference type="InterPro" id="IPR011050">
    <property type="entry name" value="Pectin_lyase_fold/virulence"/>
</dbReference>
<dbReference type="EMBL" id="JQ513383">
    <property type="protein sequence ID" value="AFA44803.1"/>
    <property type="molecule type" value="Genomic_DNA"/>
</dbReference>
<evidence type="ECO:0000256" key="1">
    <source>
        <dbReference type="ARBA" id="ARBA00004328"/>
    </source>
</evidence>
<name>H6X4Y9_9CAUD</name>
<dbReference type="GeneID" id="14013120"/>
<dbReference type="OrthoDB" id="5563at10239"/>
<evidence type="ECO:0000313" key="4">
    <source>
        <dbReference type="Proteomes" id="UP000007524"/>
    </source>
</evidence>
<dbReference type="GO" id="GO:0019058">
    <property type="term" value="P:viral life cycle"/>
    <property type="evidence" value="ECO:0007669"/>
    <property type="project" value="UniProtKB-ARBA"/>
</dbReference>
<reference evidence="3 4" key="1">
    <citation type="journal article" date="2012" name="J. Virol.">
        <title>Genome of Klebsiella sp.-Infecting Bacteriophage vB_KleM_RaK2.</title>
        <authorList>
            <person name="Simoliunas E."/>
            <person name="Kaliniene L."/>
            <person name="Truncaite L."/>
            <person name="Klausa V."/>
            <person name="Zajanckauskaite A."/>
            <person name="Meskys R."/>
        </authorList>
    </citation>
    <scope>NUCLEOTIDE SEQUENCE [LARGE SCALE GENOMIC DNA]</scope>
</reference>
<dbReference type="GO" id="GO:0051701">
    <property type="term" value="P:biological process involved in interaction with host"/>
    <property type="evidence" value="ECO:0007669"/>
    <property type="project" value="UniProtKB-ARBA"/>
</dbReference>